<feature type="active site" description="Nucleophile" evidence="10 11">
    <location>
        <position position="84"/>
    </location>
</feature>
<dbReference type="PROSITE" id="PS51273">
    <property type="entry name" value="GATASE_TYPE_1"/>
    <property type="match status" value="1"/>
</dbReference>
<feature type="domain" description="Glutamine amidotransferase" evidence="12">
    <location>
        <begin position="7"/>
        <end position="209"/>
    </location>
</feature>
<evidence type="ECO:0000256" key="2">
    <source>
        <dbReference type="ARBA" id="ARBA00022490"/>
    </source>
</evidence>
<dbReference type="Pfam" id="PF00117">
    <property type="entry name" value="GATase"/>
    <property type="match status" value="1"/>
</dbReference>
<dbReference type="PANTHER" id="PTHR42701">
    <property type="entry name" value="IMIDAZOLE GLYCEROL PHOSPHATE SYNTHASE SUBUNIT HISH"/>
    <property type="match status" value="1"/>
</dbReference>
<evidence type="ECO:0000256" key="3">
    <source>
        <dbReference type="ARBA" id="ARBA00022605"/>
    </source>
</evidence>
<comment type="subunit">
    <text evidence="10">Heterodimer of HisH and HisF.</text>
</comment>
<dbReference type="PIRSF" id="PIRSF000495">
    <property type="entry name" value="Amidotransf_hisH"/>
    <property type="match status" value="1"/>
</dbReference>
<dbReference type="UniPathway" id="UPA00031">
    <property type="reaction ID" value="UER00010"/>
</dbReference>
<evidence type="ECO:0000256" key="8">
    <source>
        <dbReference type="ARBA" id="ARBA00047838"/>
    </source>
</evidence>
<keyword evidence="5 10" id="KW-0315">Glutamine amidotransferase</keyword>
<dbReference type="RefSeq" id="WP_152810694.1">
    <property type="nucleotide sequence ID" value="NZ_WHNW01000010.1"/>
</dbReference>
<comment type="pathway">
    <text evidence="1 10">Amino-acid biosynthesis; L-histidine biosynthesis; L-histidine from 5-phospho-alpha-D-ribose 1-diphosphate: step 5/9.</text>
</comment>
<dbReference type="GO" id="GO:0016829">
    <property type="term" value="F:lyase activity"/>
    <property type="evidence" value="ECO:0007669"/>
    <property type="project" value="UniProtKB-KW"/>
</dbReference>
<dbReference type="HAMAP" id="MF_00278">
    <property type="entry name" value="HisH"/>
    <property type="match status" value="1"/>
</dbReference>
<evidence type="ECO:0000313" key="14">
    <source>
        <dbReference type="Proteomes" id="UP000471298"/>
    </source>
</evidence>
<reference evidence="13 14" key="1">
    <citation type="submission" date="2019-10" db="EMBL/GenBank/DDBJ databases">
        <title>Cardiobacteriales fam. a chemoheterotrophic member of the order Cardiobacteriales, and proposal of Cardiobacteriales fam. nov.</title>
        <authorList>
            <person name="Wang C."/>
        </authorList>
    </citation>
    <scope>NUCLEOTIDE SEQUENCE [LARGE SCALE GENOMIC DNA]</scope>
    <source>
        <strain evidence="13 14">ML27</strain>
    </source>
</reference>
<dbReference type="NCBIfam" id="TIGR01855">
    <property type="entry name" value="IMP_synth_hisH"/>
    <property type="match status" value="1"/>
</dbReference>
<dbReference type="EC" id="3.5.1.2" evidence="10"/>
<dbReference type="EMBL" id="WHNW01000010">
    <property type="protein sequence ID" value="MPV86703.1"/>
    <property type="molecule type" value="Genomic_DNA"/>
</dbReference>
<comment type="function">
    <text evidence="10">IGPS catalyzes the conversion of PRFAR and glutamine to IGP, AICAR and glutamate. The HisH subunit catalyzes the hydrolysis of glutamine to glutamate and ammonia as part of the synthesis of IGP and AICAR. The resulting ammonia molecule is channeled to the active site of HisF.</text>
</comment>
<organism evidence="13 14">
    <name type="scientific">Ostreibacterium oceani</name>
    <dbReference type="NCBI Taxonomy" id="2654998"/>
    <lineage>
        <taxon>Bacteria</taxon>
        <taxon>Pseudomonadati</taxon>
        <taxon>Pseudomonadota</taxon>
        <taxon>Gammaproteobacteria</taxon>
        <taxon>Cardiobacteriales</taxon>
        <taxon>Ostreibacteriaceae</taxon>
        <taxon>Ostreibacterium</taxon>
    </lineage>
</organism>
<dbReference type="FunCoup" id="A0A6N7EXN1">
    <property type="interactions" value="276"/>
</dbReference>
<evidence type="ECO:0000256" key="6">
    <source>
        <dbReference type="ARBA" id="ARBA00023102"/>
    </source>
</evidence>
<gene>
    <name evidence="10 13" type="primary">hisH</name>
    <name evidence="13" type="ORF">GCU85_08195</name>
</gene>
<evidence type="ECO:0000256" key="5">
    <source>
        <dbReference type="ARBA" id="ARBA00022962"/>
    </source>
</evidence>
<keyword evidence="3 10" id="KW-0028">Amino-acid biosynthesis</keyword>
<dbReference type="GO" id="GO:0004359">
    <property type="term" value="F:glutaminase activity"/>
    <property type="evidence" value="ECO:0007669"/>
    <property type="project" value="UniProtKB-EC"/>
</dbReference>
<evidence type="ECO:0000256" key="9">
    <source>
        <dbReference type="ARBA" id="ARBA00049534"/>
    </source>
</evidence>
<dbReference type="Proteomes" id="UP000471298">
    <property type="component" value="Unassembled WGS sequence"/>
</dbReference>
<evidence type="ECO:0000256" key="11">
    <source>
        <dbReference type="PIRSR" id="PIRSR000495-1"/>
    </source>
</evidence>
<dbReference type="EC" id="4.3.2.10" evidence="10"/>
<dbReference type="CDD" id="cd01748">
    <property type="entry name" value="GATase1_IGP_Synthase"/>
    <property type="match status" value="1"/>
</dbReference>
<feature type="active site" evidence="10 11">
    <location>
        <position position="195"/>
    </location>
</feature>
<dbReference type="GO" id="GO:0000105">
    <property type="term" value="P:L-histidine biosynthetic process"/>
    <property type="evidence" value="ECO:0007669"/>
    <property type="project" value="UniProtKB-UniRule"/>
</dbReference>
<accession>A0A6N7EXN1</accession>
<comment type="catalytic activity">
    <reaction evidence="8 10">
        <text>5-[(5-phospho-1-deoxy-D-ribulos-1-ylimino)methylamino]-1-(5-phospho-beta-D-ribosyl)imidazole-4-carboxamide + L-glutamine = D-erythro-1-(imidazol-4-yl)glycerol 3-phosphate + 5-amino-1-(5-phospho-beta-D-ribosyl)imidazole-4-carboxamide + L-glutamate + H(+)</text>
        <dbReference type="Rhea" id="RHEA:24793"/>
        <dbReference type="ChEBI" id="CHEBI:15378"/>
        <dbReference type="ChEBI" id="CHEBI:29985"/>
        <dbReference type="ChEBI" id="CHEBI:58278"/>
        <dbReference type="ChEBI" id="CHEBI:58359"/>
        <dbReference type="ChEBI" id="CHEBI:58475"/>
        <dbReference type="ChEBI" id="CHEBI:58525"/>
        <dbReference type="EC" id="4.3.2.10"/>
    </reaction>
</comment>
<evidence type="ECO:0000256" key="7">
    <source>
        <dbReference type="ARBA" id="ARBA00023239"/>
    </source>
</evidence>
<dbReference type="AlphaFoldDB" id="A0A6N7EXN1"/>
<evidence type="ECO:0000259" key="12">
    <source>
        <dbReference type="Pfam" id="PF00117"/>
    </source>
</evidence>
<keyword evidence="7 10" id="KW-0456">Lyase</keyword>
<keyword evidence="14" id="KW-1185">Reference proteome</keyword>
<dbReference type="InterPro" id="IPR010139">
    <property type="entry name" value="Imidazole-glycPsynth_HisH"/>
</dbReference>
<comment type="catalytic activity">
    <reaction evidence="9 10">
        <text>L-glutamine + H2O = L-glutamate + NH4(+)</text>
        <dbReference type="Rhea" id="RHEA:15889"/>
        <dbReference type="ChEBI" id="CHEBI:15377"/>
        <dbReference type="ChEBI" id="CHEBI:28938"/>
        <dbReference type="ChEBI" id="CHEBI:29985"/>
        <dbReference type="ChEBI" id="CHEBI:58359"/>
        <dbReference type="EC" id="3.5.1.2"/>
    </reaction>
</comment>
<dbReference type="GO" id="GO:0000107">
    <property type="term" value="F:imidazoleglycerol-phosphate synthase activity"/>
    <property type="evidence" value="ECO:0007669"/>
    <property type="project" value="UniProtKB-UniRule"/>
</dbReference>
<evidence type="ECO:0000256" key="4">
    <source>
        <dbReference type="ARBA" id="ARBA00022801"/>
    </source>
</evidence>
<dbReference type="SUPFAM" id="SSF52317">
    <property type="entry name" value="Class I glutamine amidotransferase-like"/>
    <property type="match status" value="1"/>
</dbReference>
<evidence type="ECO:0000256" key="1">
    <source>
        <dbReference type="ARBA" id="ARBA00005091"/>
    </source>
</evidence>
<keyword evidence="2 10" id="KW-0963">Cytoplasm</keyword>
<keyword evidence="4 10" id="KW-0378">Hydrolase</keyword>
<sequence length="213" mass="23627">MQQTITVVDYGMGNLHSVHKAISHVSDANTRVMVSSQAKDINNAHRVVLPGQGAIAGCMQHIHDNGLYDAIQAAAQTKPFLAICIGPQLLMEYSEENGGVNGFGLFKGRCKRFSDEMPRRNPPLKIPHMGWSAVKQTQPHSLWQHIPDGSRFYFVHSYYLAPTDDSITVGTCDYGQIFASALAKDNIFTTQCHPEKSADTGLQLFKNFVHWNP</sequence>
<dbReference type="InterPro" id="IPR029062">
    <property type="entry name" value="Class_I_gatase-like"/>
</dbReference>
<proteinExistence type="inferred from homology"/>
<evidence type="ECO:0000256" key="10">
    <source>
        <dbReference type="HAMAP-Rule" id="MF_00278"/>
    </source>
</evidence>
<dbReference type="GO" id="GO:0005737">
    <property type="term" value="C:cytoplasm"/>
    <property type="evidence" value="ECO:0007669"/>
    <property type="project" value="UniProtKB-SubCell"/>
</dbReference>
<comment type="subcellular location">
    <subcellularLocation>
        <location evidence="10">Cytoplasm</location>
    </subcellularLocation>
</comment>
<feature type="active site" evidence="10 11">
    <location>
        <position position="193"/>
    </location>
</feature>
<comment type="caution">
    <text evidence="13">The sequence shown here is derived from an EMBL/GenBank/DDBJ whole genome shotgun (WGS) entry which is preliminary data.</text>
</comment>
<protein>
    <recommendedName>
        <fullName evidence="10">Imidazole glycerol phosphate synthase subunit HisH</fullName>
        <ecNumber evidence="10">4.3.2.10</ecNumber>
    </recommendedName>
    <alternativeName>
        <fullName evidence="10">IGP synthase glutaminase subunit</fullName>
        <ecNumber evidence="10">3.5.1.2</ecNumber>
    </alternativeName>
    <alternativeName>
        <fullName evidence="10">IGP synthase subunit HisH</fullName>
    </alternativeName>
    <alternativeName>
        <fullName evidence="10">ImGP synthase subunit HisH</fullName>
        <shortName evidence="10">IGPS subunit HisH</shortName>
    </alternativeName>
</protein>
<dbReference type="InParanoid" id="A0A6N7EXN1"/>
<evidence type="ECO:0000313" key="13">
    <source>
        <dbReference type="EMBL" id="MPV86703.1"/>
    </source>
</evidence>
<name>A0A6N7EXN1_9GAMM</name>
<dbReference type="Gene3D" id="3.40.50.880">
    <property type="match status" value="1"/>
</dbReference>
<dbReference type="InterPro" id="IPR017926">
    <property type="entry name" value="GATASE"/>
</dbReference>
<keyword evidence="6 10" id="KW-0368">Histidine biosynthesis</keyword>
<dbReference type="PANTHER" id="PTHR42701:SF2">
    <property type="entry name" value="IMIDAZOLE GLYCEROL PHOSPHATE SYNTHASE SUBUNIT HISH 1"/>
    <property type="match status" value="1"/>
</dbReference>